<evidence type="ECO:0000256" key="2">
    <source>
        <dbReference type="ARBA" id="ARBA00023315"/>
    </source>
</evidence>
<gene>
    <name evidence="4" type="ORF">Plec18167_002185</name>
</gene>
<keyword evidence="1" id="KW-0808">Transferase</keyword>
<dbReference type="EMBL" id="JAVDPF010000004">
    <property type="protein sequence ID" value="KAL1884595.1"/>
    <property type="molecule type" value="Genomic_DNA"/>
</dbReference>
<keyword evidence="2" id="KW-0012">Acyltransferase</keyword>
<protein>
    <recommendedName>
        <fullName evidence="3">Trichothecene 3-O-acetyltransferase-like N-terminal domain-containing protein</fullName>
    </recommendedName>
</protein>
<organism evidence="4 5">
    <name type="scientific">Paecilomyces lecythidis</name>
    <dbReference type="NCBI Taxonomy" id="3004212"/>
    <lineage>
        <taxon>Eukaryota</taxon>
        <taxon>Fungi</taxon>
        <taxon>Dikarya</taxon>
        <taxon>Ascomycota</taxon>
        <taxon>Pezizomycotina</taxon>
        <taxon>Eurotiomycetes</taxon>
        <taxon>Eurotiomycetidae</taxon>
        <taxon>Eurotiales</taxon>
        <taxon>Thermoascaceae</taxon>
        <taxon>Paecilomyces</taxon>
    </lineage>
</organism>
<name>A0ABR3Y9F1_9EURO</name>
<sequence>MADDSEDHYFGLTPIDQIMPRGYTRMAFCFPFASDDPAPAIEALQQAYKAAIARFPFMAGTVALERDGGEHTGRLEVRYNNQDVEKAHVFVKRLEPPECPHTYEELKNMGMPPSKLPGPLISPLPDFPDATKPCPVMALQANFLPGGLILAVYTHRNVTDAAGTAVFLYALRQSLETHGDTPINLPEFADDKLRLLLTPGLPHTSPLHEHPEYTLDTDLVAVSSPGARAGDGSDLRQANPTDEDTQYLNQGKIFVISEEKVNSLKTYLAKRAFEKQSAEEAMNRNHRPMIVTTDDALCALIWVFVTRARALYLTTLQTETPDEELSSSLSMSVSIRGHIEPPIPAFYVGASVIYSQATLPVKTLLGADGAGLSIDARAYSVPSSASSALTKCAIQIRQAVDRVTPSHVRSLISLCHSTADIRDLQVNSRCAGGPDVLITSWSDLNLSEGVWFIPGIGNGGNVEFIRKPWSRQDGAMILMPRIDNSVPGADNDDDADGLEVLIQLRTEAMVRLEQDMSFMSYVTKVIE</sequence>
<dbReference type="InterPro" id="IPR023213">
    <property type="entry name" value="CAT-like_dom_sf"/>
</dbReference>
<keyword evidence="5" id="KW-1185">Reference proteome</keyword>
<dbReference type="Pfam" id="PF22664">
    <property type="entry name" value="TRI-like_N"/>
    <property type="match status" value="1"/>
</dbReference>
<dbReference type="Gene3D" id="3.30.559.10">
    <property type="entry name" value="Chloramphenicol acetyltransferase-like domain"/>
    <property type="match status" value="2"/>
</dbReference>
<reference evidence="4 5" key="1">
    <citation type="journal article" date="2024" name="IMA Fungus">
        <title>IMA Genome - F19 : A genome assembly and annotation guide to empower mycologists, including annotated draft genome sequences of Ceratocystis pirilliformis, Diaporthe australafricana, Fusarium ophioides, Paecilomyces lecythidis, and Sporothrix stenoceras.</title>
        <authorList>
            <person name="Aylward J."/>
            <person name="Wilson A.M."/>
            <person name="Visagie C.M."/>
            <person name="Spraker J."/>
            <person name="Barnes I."/>
            <person name="Buitendag C."/>
            <person name="Ceriani C."/>
            <person name="Del Mar Angel L."/>
            <person name="du Plessis D."/>
            <person name="Fuchs T."/>
            <person name="Gasser K."/>
            <person name="Kramer D."/>
            <person name="Li W."/>
            <person name="Munsamy K."/>
            <person name="Piso A."/>
            <person name="Price J.L."/>
            <person name="Sonnekus B."/>
            <person name="Thomas C."/>
            <person name="van der Nest A."/>
            <person name="van Dijk A."/>
            <person name="van Heerden A."/>
            <person name="van Vuuren N."/>
            <person name="Yilmaz N."/>
            <person name="Duong T.A."/>
            <person name="van der Merwe N.A."/>
            <person name="Wingfield M.J."/>
            <person name="Wingfield B.D."/>
        </authorList>
    </citation>
    <scope>NUCLEOTIDE SEQUENCE [LARGE SCALE GENOMIC DNA]</scope>
    <source>
        <strain evidence="4 5">CMW 18167</strain>
    </source>
</reference>
<evidence type="ECO:0000259" key="3">
    <source>
        <dbReference type="Pfam" id="PF22664"/>
    </source>
</evidence>
<evidence type="ECO:0000256" key="1">
    <source>
        <dbReference type="ARBA" id="ARBA00022679"/>
    </source>
</evidence>
<feature type="domain" description="Trichothecene 3-O-acetyltransferase-like N-terminal" evidence="3">
    <location>
        <begin position="23"/>
        <end position="172"/>
    </location>
</feature>
<evidence type="ECO:0000313" key="4">
    <source>
        <dbReference type="EMBL" id="KAL1884595.1"/>
    </source>
</evidence>
<dbReference type="PANTHER" id="PTHR31642">
    <property type="entry name" value="TRICHOTHECENE 3-O-ACETYLTRANSFERASE"/>
    <property type="match status" value="1"/>
</dbReference>
<dbReference type="Proteomes" id="UP001583193">
    <property type="component" value="Unassembled WGS sequence"/>
</dbReference>
<dbReference type="PANTHER" id="PTHR31642:SF310">
    <property type="entry name" value="FATTY ALCOHOL:CAFFEOYL-COA ACYLTRANSFERASE"/>
    <property type="match status" value="1"/>
</dbReference>
<evidence type="ECO:0000313" key="5">
    <source>
        <dbReference type="Proteomes" id="UP001583193"/>
    </source>
</evidence>
<dbReference type="InterPro" id="IPR050317">
    <property type="entry name" value="Plant_Fungal_Acyltransferase"/>
</dbReference>
<dbReference type="InterPro" id="IPR054710">
    <property type="entry name" value="Tri101-like_N"/>
</dbReference>
<accession>A0ABR3Y9F1</accession>
<proteinExistence type="predicted"/>
<comment type="caution">
    <text evidence="4">The sequence shown here is derived from an EMBL/GenBank/DDBJ whole genome shotgun (WGS) entry which is preliminary data.</text>
</comment>